<feature type="compositionally biased region" description="Low complexity" evidence="1">
    <location>
        <begin position="82"/>
        <end position="93"/>
    </location>
</feature>
<feature type="compositionally biased region" description="Basic and acidic residues" evidence="1">
    <location>
        <begin position="11"/>
        <end position="20"/>
    </location>
</feature>
<dbReference type="AlphaFoldDB" id="A0A2U3DVF0"/>
<gene>
    <name evidence="2" type="ORF">PCL_05422</name>
</gene>
<evidence type="ECO:0000313" key="3">
    <source>
        <dbReference type="Proteomes" id="UP000245956"/>
    </source>
</evidence>
<feature type="region of interest" description="Disordered" evidence="1">
    <location>
        <begin position="320"/>
        <end position="339"/>
    </location>
</feature>
<name>A0A2U3DVF0_PURLI</name>
<accession>A0A2U3DVF0</accession>
<evidence type="ECO:0000256" key="1">
    <source>
        <dbReference type="SAM" id="MobiDB-lite"/>
    </source>
</evidence>
<comment type="caution">
    <text evidence="2">The sequence shown here is derived from an EMBL/GenBank/DDBJ whole genome shotgun (WGS) entry which is preliminary data.</text>
</comment>
<protein>
    <submittedName>
        <fullName evidence="2">Uncharacterized protein</fullName>
    </submittedName>
</protein>
<dbReference type="Proteomes" id="UP000245956">
    <property type="component" value="Unassembled WGS sequence"/>
</dbReference>
<sequence length="339" mass="37069">MRLVLRAFHVKPADPSRDSETGTGASPNPAAACCLEPPSSIPRPDTTTASRATIHPSIRQRLQRCHRRDAPAAAGHARRRPQLALTLQRALARGPPARRSPTAQLSGGPSLKASMDPVLAPTPPLTPRPEGGNKMLSRARRMPSPSLFNPPAGQLHVRCDSKDVLRHGLPVAPCIHTLKAARPTRRTASALDNVIQRGHETKSLNPVRSRLRLRWRQRPPLVRPGSKPGLADDTLSRRRRFDFNQLRLCLLLPRLSLLLVTTHPLWLPCSSCCSARARFGYRKLNVGVSAQTVRGPEPFAHSAALRLPPHPLSQFRLGSTLGPGLSSRRTPRSIPPCVP</sequence>
<evidence type="ECO:0000313" key="2">
    <source>
        <dbReference type="EMBL" id="PWI66204.1"/>
    </source>
</evidence>
<proteinExistence type="predicted"/>
<feature type="region of interest" description="Disordered" evidence="1">
    <location>
        <begin position="11"/>
        <end position="154"/>
    </location>
</feature>
<organism evidence="2 3">
    <name type="scientific">Purpureocillium lilacinum</name>
    <name type="common">Paecilomyces lilacinus</name>
    <dbReference type="NCBI Taxonomy" id="33203"/>
    <lineage>
        <taxon>Eukaryota</taxon>
        <taxon>Fungi</taxon>
        <taxon>Dikarya</taxon>
        <taxon>Ascomycota</taxon>
        <taxon>Pezizomycotina</taxon>
        <taxon>Sordariomycetes</taxon>
        <taxon>Hypocreomycetidae</taxon>
        <taxon>Hypocreales</taxon>
        <taxon>Ophiocordycipitaceae</taxon>
        <taxon>Purpureocillium</taxon>
    </lineage>
</organism>
<dbReference type="EMBL" id="LCWV01000027">
    <property type="protein sequence ID" value="PWI66204.1"/>
    <property type="molecule type" value="Genomic_DNA"/>
</dbReference>
<reference evidence="2 3" key="1">
    <citation type="journal article" date="2016" name="Front. Microbiol.">
        <title>Genome and transcriptome sequences reveal the specific parasitism of the nematophagous Purpureocillium lilacinum 36-1.</title>
        <authorList>
            <person name="Xie J."/>
            <person name="Li S."/>
            <person name="Mo C."/>
            <person name="Xiao X."/>
            <person name="Peng D."/>
            <person name="Wang G."/>
            <person name="Xiao Y."/>
        </authorList>
    </citation>
    <scope>NUCLEOTIDE SEQUENCE [LARGE SCALE GENOMIC DNA]</scope>
    <source>
        <strain evidence="2 3">36-1</strain>
    </source>
</reference>